<feature type="compositionally biased region" description="Acidic residues" evidence="10">
    <location>
        <begin position="373"/>
        <end position="382"/>
    </location>
</feature>
<feature type="region of interest" description="Disordered" evidence="10">
    <location>
        <begin position="346"/>
        <end position="382"/>
    </location>
</feature>
<accession>Q83907</accession>
<dbReference type="SUPFAM" id="SSF57917">
    <property type="entry name" value="Zn-binding domains of ADDBP"/>
    <property type="match status" value="2"/>
</dbReference>
<dbReference type="Gene3D" id="1.10.269.10">
    <property type="entry name" value="Adenovirus DNA-binding, N-terminal domain"/>
    <property type="match status" value="1"/>
</dbReference>
<dbReference type="GO" id="GO:0006351">
    <property type="term" value="P:DNA-templated transcription"/>
    <property type="evidence" value="ECO:0007669"/>
    <property type="project" value="InterPro"/>
</dbReference>
<keyword evidence="9" id="KW-0238">DNA-binding</keyword>
<dbReference type="EMBL" id="U40839">
    <property type="protein sequence ID" value="AAA84981.1"/>
    <property type="molecule type" value="Genomic_DNA"/>
</dbReference>
<dbReference type="InterPro" id="IPR036362">
    <property type="entry name" value="Adenovirus_DNA-bd_N_sf"/>
</dbReference>
<dbReference type="GeneID" id="949181"/>
<keyword evidence="5" id="KW-0235">DNA replication</keyword>
<reference evidence="13 14" key="5">
    <citation type="journal article" date="1998" name="Virology">
        <title>Identification of transcripts and promoter regions of ovine adenovirus OAV287.</title>
        <authorList>
            <person name="Khatri A."/>
            <person name="Both G.W."/>
        </authorList>
    </citation>
    <scope>NUCLEOTIDE SEQUENCE [LARGE SCALE GENOMIC DNA]</scope>
    <source>
        <strain evidence="13 14">OAV287</strain>
    </source>
</reference>
<evidence type="ECO:0000256" key="2">
    <source>
        <dbReference type="ARBA" id="ARBA00022553"/>
    </source>
</evidence>
<dbReference type="Pfam" id="PF02236">
    <property type="entry name" value="Viral_DNA_bi"/>
    <property type="match status" value="1"/>
</dbReference>
<dbReference type="InterPro" id="IPR003176">
    <property type="entry name" value="Adenovirus_DNA-bd_a"/>
</dbReference>
<evidence type="ECO:0000256" key="5">
    <source>
        <dbReference type="ARBA" id="ARBA00022705"/>
    </source>
</evidence>
<keyword evidence="8" id="KW-1194">Viral DNA replication</keyword>
<keyword evidence="7" id="KW-0862">Zinc</keyword>
<reference evidence="13 14" key="2">
    <citation type="journal article" date="1996" name="Gene">
        <title>Nucleotide sequence of ovine adenovirus tripartite leader sequence and homologues of the IVa2, DNA polymerase and terminal proteins.</title>
        <authorList>
            <person name="Vrati S."/>
            <person name="Brookes D.E."/>
            <person name="Boyle D.B."/>
            <person name="Both G.W."/>
        </authorList>
    </citation>
    <scope>NUCLEOTIDE SEQUENCE [LARGE SCALE GENOMIC DNA]</scope>
    <source>
        <strain evidence="13 14">OAV287</strain>
    </source>
</reference>
<name>Q83907_ADEO7</name>
<keyword evidence="3" id="KW-1048">Host nucleus</keyword>
<keyword evidence="6" id="KW-0479">Metal-binding</keyword>
<organismHost>
    <name type="scientific">Ovis aries</name>
    <name type="common">Sheep</name>
    <dbReference type="NCBI Taxonomy" id="9940"/>
</organismHost>
<keyword evidence="14" id="KW-1185">Reference proteome</keyword>
<dbReference type="OrthoDB" id="4492at10239"/>
<dbReference type="GO" id="GO:0039693">
    <property type="term" value="P:viral DNA genome replication"/>
    <property type="evidence" value="ECO:0007669"/>
    <property type="project" value="UniProtKB-KW"/>
</dbReference>
<evidence type="ECO:0000256" key="10">
    <source>
        <dbReference type="SAM" id="MobiDB-lite"/>
    </source>
</evidence>
<dbReference type="InterPro" id="IPR036367">
    <property type="entry name" value="Ad_DBP_C_sf"/>
</dbReference>
<dbReference type="InterPro" id="IPR036368">
    <property type="entry name" value="ADBP_zn-bd_sf"/>
</dbReference>
<reference evidence="13 14" key="4">
    <citation type="journal article" date="1997" name="Virology">
        <title>Construction of ovine adenovirus recombinants by gene insertion or deletion of related terminal region sequences.</title>
        <authorList>
            <person name="Xu Z.Z."/>
            <person name="Hyatt A."/>
            <person name="Boyle D.B."/>
            <person name="Both G.W."/>
        </authorList>
    </citation>
    <scope>NUCLEOTIDE SEQUENCE [LARGE SCALE GENOMIC DNA]</scope>
    <source>
        <strain evidence="13 14">OAV287</strain>
    </source>
</reference>
<dbReference type="RefSeq" id="NP_659525.1">
    <property type="nucleotide sequence ID" value="NC_004037.2"/>
</dbReference>
<dbReference type="GO" id="GO:0006260">
    <property type="term" value="P:DNA replication"/>
    <property type="evidence" value="ECO:0007669"/>
    <property type="project" value="UniProtKB-KW"/>
</dbReference>
<sequence>MSSKKVTKSIKKRKSTTEEFQNKVQAALEILAKFGECVKVDTSQMKFHPEEGDCEKLFAQYMKKMKIINLTYSSSKSMATVGGRMLYSAICKQIDLIPNFNASGCYLWYHDWEEDRPRCFHGDFMFKRVNEIEMPPTSEAGVQALKEGRGVLSNGRMNKQVVKIVQEHYVLCAEDAHQRFGQCSPRSCGLNFSDEKKALLAMQNAIETTKAVFPKAKVGNMLFILGQCECNYGGKQTIGKQLPKITPFSISGVEGIDVQDVNRVQAAAVTFPAVFVFQCCNYQYNLRRNNGKFCEMKISLPDMLQCLTLVRKFWNECMGNNIPIQFSQFKWNQSFQVKNTMLPNIEEDSDMNPFGTIEEPTPSKKKKTILESSSEEEDEDED</sequence>
<evidence type="ECO:0000256" key="3">
    <source>
        <dbReference type="ARBA" id="ARBA00022562"/>
    </source>
</evidence>
<feature type="domain" description="Adenovirus DNA-binding all-alpha" evidence="11">
    <location>
        <begin position="23"/>
        <end position="100"/>
    </location>
</feature>
<dbReference type="GO" id="GO:0003677">
    <property type="term" value="F:DNA binding"/>
    <property type="evidence" value="ECO:0007669"/>
    <property type="project" value="UniProtKB-KW"/>
</dbReference>
<evidence type="ECO:0000256" key="8">
    <source>
        <dbReference type="ARBA" id="ARBA00023109"/>
    </source>
</evidence>
<evidence type="ECO:0000313" key="14">
    <source>
        <dbReference type="Proteomes" id="UP000008089"/>
    </source>
</evidence>
<feature type="domain" description="Adenovirus DNA-binding zinc-binding" evidence="12">
    <location>
        <begin position="227"/>
        <end position="318"/>
    </location>
</feature>
<keyword evidence="2" id="KW-0597">Phosphoprotein</keyword>
<keyword evidence="4" id="KW-0945">Host-virus interaction</keyword>
<feature type="domain" description="Adenovirus DNA-binding zinc-binding" evidence="12">
    <location>
        <begin position="117"/>
        <end position="216"/>
    </location>
</feature>
<dbReference type="Proteomes" id="UP000008089">
    <property type="component" value="Segment"/>
</dbReference>
<evidence type="ECO:0000256" key="7">
    <source>
        <dbReference type="ARBA" id="ARBA00022833"/>
    </source>
</evidence>
<evidence type="ECO:0000259" key="11">
    <source>
        <dbReference type="Pfam" id="PF02236"/>
    </source>
</evidence>
<evidence type="ECO:0000313" key="13">
    <source>
        <dbReference type="EMBL" id="AAA84981.1"/>
    </source>
</evidence>
<organism evidence="13 14">
    <name type="scientific">Ovine adenovirus D serotype 7 (isolate OAV287)</name>
    <name type="common">OAdV-7</name>
    <name type="synonym">Ovine adenovirus 7</name>
    <dbReference type="NCBI Taxonomy" id="114430"/>
    <lineage>
        <taxon>Viruses</taxon>
        <taxon>Varidnaviria</taxon>
        <taxon>Bamfordvirae</taxon>
        <taxon>Preplasmiviricota</taxon>
        <taxon>Polisuviricotina</taxon>
        <taxon>Pharingeaviricetes</taxon>
        <taxon>Rowavirales</taxon>
        <taxon>Adenoviridae</taxon>
        <taxon>Barthadenovirus</taxon>
        <taxon>Barthadenovirus ovis</taxon>
        <taxon>Ovine adenovirus D</taxon>
    </lineage>
</organism>
<evidence type="ECO:0000259" key="12">
    <source>
        <dbReference type="Pfam" id="PF03728"/>
    </source>
</evidence>
<dbReference type="InterPro" id="IPR005376">
    <property type="entry name" value="Adenovirus_DNA-bd_zn-bd"/>
</dbReference>
<dbReference type="Gene3D" id="3.90.148.10">
    <property type="entry name" value="Adenovirus DNA-binding, C-terminal domain superfamily/Adenovirus DNA-binding, zinc binding domain"/>
    <property type="match status" value="1"/>
</dbReference>
<dbReference type="SUPFAM" id="SSF47724">
    <property type="entry name" value="Domain of early E2A DNA-binding protein, ADDBP"/>
    <property type="match status" value="1"/>
</dbReference>
<dbReference type="Pfam" id="PF03728">
    <property type="entry name" value="Viral_DNA_Zn_bi"/>
    <property type="match status" value="2"/>
</dbReference>
<dbReference type="GO" id="GO:0008270">
    <property type="term" value="F:zinc ion binding"/>
    <property type="evidence" value="ECO:0007669"/>
    <property type="project" value="InterPro"/>
</dbReference>
<reference evidence="13 14" key="3">
    <citation type="journal article" date="1996" name="Virology">
        <title>Unique genome arrangement of an ovine adenovirus: identification of new proteins and proteinase cleavage sites.</title>
        <authorList>
            <person name="Vrati S."/>
            <person name="Brookes D.E."/>
            <person name="Strike P."/>
            <person name="Khatri A."/>
            <person name="Boyle D.B."/>
            <person name="Both G.W."/>
        </authorList>
    </citation>
    <scope>NUCLEOTIDE SEQUENCE [LARGE SCALE GENOMIC DNA]</scope>
    <source>
        <strain evidence="13 14">OAV287</strain>
    </source>
</reference>
<evidence type="ECO:0000256" key="6">
    <source>
        <dbReference type="ARBA" id="ARBA00022723"/>
    </source>
</evidence>
<evidence type="ECO:0000256" key="4">
    <source>
        <dbReference type="ARBA" id="ARBA00022581"/>
    </source>
</evidence>
<reference evidence="13 14" key="1">
    <citation type="journal article" date="1995" name="Virology">
        <title>Sequence of ovine adenovirus homologs for 100K hexon assembly, 33K, pVIII, and fiber genes: early region E3 is not in the expected location.</title>
        <authorList>
            <person name="Vrati S."/>
            <person name="Boyle D."/>
            <person name="Kocherhans R."/>
            <person name="Both G.W."/>
        </authorList>
    </citation>
    <scope>NUCLEOTIDE SEQUENCE [LARGE SCALE GENOMIC DNA]</scope>
    <source>
        <strain evidence="13 14">OAV287</strain>
    </source>
</reference>
<evidence type="ECO:0000256" key="1">
    <source>
        <dbReference type="ARBA" id="ARBA00022518"/>
    </source>
</evidence>
<protein>
    <submittedName>
        <fullName evidence="13">DBP</fullName>
    </submittedName>
</protein>
<proteinExistence type="predicted"/>
<dbReference type="KEGG" id="vg:949181"/>
<keyword evidence="1" id="KW-0244">Early protein</keyword>
<evidence type="ECO:0000256" key="9">
    <source>
        <dbReference type="ARBA" id="ARBA00023125"/>
    </source>
</evidence>